<dbReference type="PROSITE" id="PS00018">
    <property type="entry name" value="EF_HAND_1"/>
    <property type="match status" value="2"/>
</dbReference>
<dbReference type="CTD" id="6759513"/>
<dbReference type="InterPro" id="IPR002048">
    <property type="entry name" value="EF_hand_dom"/>
</dbReference>
<dbReference type="FunCoup" id="B3SDH5">
    <property type="interactions" value="164"/>
</dbReference>
<dbReference type="InterPro" id="IPR040193">
    <property type="entry name" value="EFHC1/EFHC2/EFHB"/>
</dbReference>
<feature type="domain" description="DM10" evidence="11">
    <location>
        <begin position="89"/>
        <end position="194"/>
    </location>
</feature>
<evidence type="ECO:0000313" key="12">
    <source>
        <dbReference type="EMBL" id="EDV19218.1"/>
    </source>
</evidence>
<feature type="domain" description="DM10" evidence="11">
    <location>
        <begin position="235"/>
        <end position="355"/>
    </location>
</feature>
<dbReference type="SUPFAM" id="SSF47473">
    <property type="entry name" value="EF-hand"/>
    <property type="match status" value="1"/>
</dbReference>
<evidence type="ECO:0000256" key="5">
    <source>
        <dbReference type="ARBA" id="ARBA00022846"/>
    </source>
</evidence>
<sequence length="647" mass="75756">MSGLPLLPGNSFRDPTKTKYHKPQTLGFRNGYTVTPPPKAGIGGEKLTTTLYDELPNLSQLAINKPEMIYGQANQAPEEDYIPAHVAFDKKVLCFQAFYKQAVHESADEYYRIRFVKIYYYLEDDSIAIVEPPMRNSGMPQGKLLKRQRLPKDDFGSTWHWKDINLGVNLSTYGKVFHIYDCDKFTQDYLESEGIVMNPPEIPAPDPYIEKRNTQQRTFATKSDEDKLKKFLTLDKKVLRFFCIWDDRDNMFGELRPFVLHYYLVDDTIEIREVRQQNSGRDPFPSLMSRQKIPLNRNSIPSSFPTSVLELSSQELKDYIVPSDLRIGRTLNILGRRFLLYDCDLFTQNYYYQHYNITDFTPIDVMEKRPPPPRKEIPPYNGFGSLEDSEQSCKTLIPQPPKKDFMKMLEFNNVILRYEAKYVNPSPEDATRRFVFTYRLADDLMLIYEPRQRNSGIIGGKFLERTRVVKPGCDPNRPEYYGPKDFTIGSVVVVYGHKFVITDADDYVFRYIEENPDQFPSDIIESMRKYKIGKDKIRDEKKQIESKKTKNMAAPVRNEQELDELVRTIQAQLKRENYMNSHSLQEAFLQCDKDRSGRIDRDELATLCEKFNLPCDAQLLRTLINRCDMNNDGLIDYWEFSRFLNWN</sequence>
<dbReference type="AlphaFoldDB" id="B3SDH5"/>
<dbReference type="PROSITE" id="PS50222">
    <property type="entry name" value="EF_HAND_2"/>
    <property type="match status" value="2"/>
</dbReference>
<dbReference type="SMART" id="SM00054">
    <property type="entry name" value="EFh"/>
    <property type="match status" value="2"/>
</dbReference>
<dbReference type="FunFam" id="2.30.29.170:FF:000002">
    <property type="entry name" value="EF-hand domain (C-terminal) containing 1"/>
    <property type="match status" value="1"/>
</dbReference>
<feature type="region of interest" description="Disordered" evidence="9">
    <location>
        <begin position="1"/>
        <end position="21"/>
    </location>
</feature>
<evidence type="ECO:0000256" key="1">
    <source>
        <dbReference type="ARBA" id="ARBA00004611"/>
    </source>
</evidence>
<evidence type="ECO:0000256" key="3">
    <source>
        <dbReference type="ARBA" id="ARBA00022737"/>
    </source>
</evidence>
<keyword evidence="3" id="KW-0677">Repeat</keyword>
<dbReference type="GeneID" id="6759513"/>
<evidence type="ECO:0000256" key="7">
    <source>
        <dbReference type="ARBA" id="ARBA00023212"/>
    </source>
</evidence>
<evidence type="ECO:0000256" key="9">
    <source>
        <dbReference type="SAM" id="MobiDB-lite"/>
    </source>
</evidence>
<evidence type="ECO:0000256" key="2">
    <source>
        <dbReference type="ARBA" id="ARBA00022490"/>
    </source>
</evidence>
<keyword evidence="7" id="KW-0206">Cytoskeleton</keyword>
<name>B3SDH5_TRIAD</name>
<dbReference type="PhylomeDB" id="B3SDH5"/>
<dbReference type="FunFam" id="2.30.29.170:FF:000001">
    <property type="entry name" value="EF-hand domain containing 1"/>
    <property type="match status" value="1"/>
</dbReference>
<dbReference type="HOGENOM" id="CLU_018366_0_0_1"/>
<dbReference type="GO" id="GO:0000281">
    <property type="term" value="P:mitotic cytokinesis"/>
    <property type="evidence" value="ECO:0000318"/>
    <property type="project" value="GO_Central"/>
</dbReference>
<dbReference type="Gene3D" id="1.10.238.10">
    <property type="entry name" value="EF-hand"/>
    <property type="match status" value="1"/>
</dbReference>
<dbReference type="OMA" id="SCGEEMM"/>
<keyword evidence="8" id="KW-0966">Cell projection</keyword>
<dbReference type="GO" id="GO:0007052">
    <property type="term" value="P:mitotic spindle organization"/>
    <property type="evidence" value="ECO:0000318"/>
    <property type="project" value="GO_Central"/>
</dbReference>
<dbReference type="InterPro" id="IPR018247">
    <property type="entry name" value="EF_Hand_1_Ca_BS"/>
</dbReference>
<keyword evidence="5" id="KW-0282">Flagellum</keyword>
<keyword evidence="4" id="KW-0106">Calcium</keyword>
<comment type="subcellular location">
    <subcellularLocation>
        <location evidence="1">Cytoplasm</location>
        <location evidence="1">Cytoskeleton</location>
        <location evidence="1">Flagellum axoneme</location>
    </subcellularLocation>
</comment>
<dbReference type="PROSITE" id="PS51336">
    <property type="entry name" value="DM10"/>
    <property type="match status" value="3"/>
</dbReference>
<dbReference type="PANTHER" id="PTHR12086">
    <property type="entry name" value="EF-HAND DOMAIN C-TERMINAL CONTAINING PROTEIN"/>
    <property type="match status" value="1"/>
</dbReference>
<dbReference type="GO" id="GO:0005509">
    <property type="term" value="F:calcium ion binding"/>
    <property type="evidence" value="ECO:0007669"/>
    <property type="project" value="InterPro"/>
</dbReference>
<dbReference type="FunFam" id="2.30.29.170:FF:000003">
    <property type="entry name" value="EF-hand domain (C-terminal) containing 1"/>
    <property type="match status" value="1"/>
</dbReference>
<keyword evidence="13" id="KW-1185">Reference proteome</keyword>
<protein>
    <recommendedName>
        <fullName evidence="14">EF-hand domain-containing protein 1</fullName>
    </recommendedName>
</protein>
<dbReference type="OrthoDB" id="10255210at2759"/>
<keyword evidence="6" id="KW-0969">Cilium</keyword>
<keyword evidence="2" id="KW-0963">Cytoplasm</keyword>
<dbReference type="Pfam" id="PF13499">
    <property type="entry name" value="EF-hand_7"/>
    <property type="match status" value="1"/>
</dbReference>
<dbReference type="Pfam" id="PF06565">
    <property type="entry name" value="DM10_dom"/>
    <property type="match status" value="3"/>
</dbReference>
<dbReference type="SMART" id="SM00676">
    <property type="entry name" value="DM10"/>
    <property type="match status" value="3"/>
</dbReference>
<organism evidence="12 13">
    <name type="scientific">Trichoplax adhaerens</name>
    <name type="common">Trichoplax reptans</name>
    <dbReference type="NCBI Taxonomy" id="10228"/>
    <lineage>
        <taxon>Eukaryota</taxon>
        <taxon>Metazoa</taxon>
        <taxon>Placozoa</taxon>
        <taxon>Uniplacotomia</taxon>
        <taxon>Trichoplacea</taxon>
        <taxon>Trichoplacidae</taxon>
        <taxon>Trichoplax</taxon>
    </lineage>
</organism>
<dbReference type="EMBL" id="DS985279">
    <property type="protein sequence ID" value="EDV19218.1"/>
    <property type="molecule type" value="Genomic_DNA"/>
</dbReference>
<evidence type="ECO:0008006" key="14">
    <source>
        <dbReference type="Google" id="ProtNLM"/>
    </source>
</evidence>
<evidence type="ECO:0000256" key="4">
    <source>
        <dbReference type="ARBA" id="ARBA00022837"/>
    </source>
</evidence>
<dbReference type="GO" id="GO:0043014">
    <property type="term" value="F:alpha-tubulin binding"/>
    <property type="evidence" value="ECO:0000318"/>
    <property type="project" value="GO_Central"/>
</dbReference>
<dbReference type="GO" id="GO:0072686">
    <property type="term" value="C:mitotic spindle"/>
    <property type="evidence" value="ECO:0000318"/>
    <property type="project" value="GO_Central"/>
</dbReference>
<dbReference type="RefSeq" id="XP_002118284.1">
    <property type="nucleotide sequence ID" value="XM_002118248.1"/>
</dbReference>
<dbReference type="GO" id="GO:0060285">
    <property type="term" value="P:cilium-dependent cell motility"/>
    <property type="evidence" value="ECO:0000318"/>
    <property type="project" value="GO_Central"/>
</dbReference>
<dbReference type="Gene3D" id="2.30.29.170">
    <property type="match status" value="3"/>
</dbReference>
<gene>
    <name evidence="12" type="ORF">TRIADDRAFT_38534</name>
</gene>
<dbReference type="PANTHER" id="PTHR12086:SF9">
    <property type="entry name" value="EF-HAND DOMAIN-CONTAINING PROTEIN 1"/>
    <property type="match status" value="1"/>
</dbReference>
<evidence type="ECO:0000259" key="11">
    <source>
        <dbReference type="PROSITE" id="PS51336"/>
    </source>
</evidence>
<dbReference type="CDD" id="cd00051">
    <property type="entry name" value="EFh"/>
    <property type="match status" value="1"/>
</dbReference>
<feature type="domain" description="EF-hand" evidence="10">
    <location>
        <begin position="579"/>
        <end position="614"/>
    </location>
</feature>
<evidence type="ECO:0000259" key="10">
    <source>
        <dbReference type="PROSITE" id="PS50222"/>
    </source>
</evidence>
<dbReference type="InterPro" id="IPR011992">
    <property type="entry name" value="EF-hand-dom_pair"/>
</dbReference>
<evidence type="ECO:0000256" key="8">
    <source>
        <dbReference type="ARBA" id="ARBA00023273"/>
    </source>
</evidence>
<dbReference type="eggNOG" id="KOG0043">
    <property type="taxonomic scope" value="Eukaryota"/>
</dbReference>
<evidence type="ECO:0000313" key="13">
    <source>
        <dbReference type="Proteomes" id="UP000009022"/>
    </source>
</evidence>
<evidence type="ECO:0000256" key="6">
    <source>
        <dbReference type="ARBA" id="ARBA00023069"/>
    </source>
</evidence>
<dbReference type="GO" id="GO:0005930">
    <property type="term" value="C:axoneme"/>
    <property type="evidence" value="ECO:0000318"/>
    <property type="project" value="GO_Central"/>
</dbReference>
<dbReference type="KEGG" id="tad:TRIADDRAFT_38534"/>
<dbReference type="STRING" id="10228.B3SDH5"/>
<dbReference type="InParanoid" id="B3SDH5"/>
<dbReference type="InterPro" id="IPR006602">
    <property type="entry name" value="DM10_dom"/>
</dbReference>
<dbReference type="Proteomes" id="UP000009022">
    <property type="component" value="Unassembled WGS sequence"/>
</dbReference>
<reference evidence="12 13" key="1">
    <citation type="journal article" date="2008" name="Nature">
        <title>The Trichoplax genome and the nature of placozoans.</title>
        <authorList>
            <person name="Srivastava M."/>
            <person name="Begovic E."/>
            <person name="Chapman J."/>
            <person name="Putnam N.H."/>
            <person name="Hellsten U."/>
            <person name="Kawashima T."/>
            <person name="Kuo A."/>
            <person name="Mitros T."/>
            <person name="Salamov A."/>
            <person name="Carpenter M.L."/>
            <person name="Signorovitch A.Y."/>
            <person name="Moreno M.A."/>
            <person name="Kamm K."/>
            <person name="Grimwood J."/>
            <person name="Schmutz J."/>
            <person name="Shapiro H."/>
            <person name="Grigoriev I.V."/>
            <person name="Buss L.W."/>
            <person name="Schierwater B."/>
            <person name="Dellaporta S.L."/>
            <person name="Rokhsar D.S."/>
        </authorList>
    </citation>
    <scope>NUCLEOTIDE SEQUENCE [LARGE SCALE GENOMIC DNA]</scope>
    <source>
        <strain evidence="12 13">Grell-BS-1999</strain>
    </source>
</reference>
<accession>B3SDH5</accession>
<feature type="domain" description="DM10" evidence="11">
    <location>
        <begin position="412"/>
        <end position="516"/>
    </location>
</feature>
<feature type="domain" description="EF-hand" evidence="10">
    <location>
        <begin position="615"/>
        <end position="647"/>
    </location>
</feature>
<proteinExistence type="predicted"/>